<sequence length="80" mass="9054">MTSPLTMCQPVSKGTYDYWTGLIDKKKEAMGTPIEEIIDPELNPADVTYIEVKESNEVNGVKIIAKRYPVQDGIVYFELE</sequence>
<gene>
    <name evidence="1" type="ORF">NU09_0362</name>
</gene>
<keyword evidence="2" id="KW-1185">Reference proteome</keyword>
<dbReference type="EMBL" id="JUIW01000001">
    <property type="protein sequence ID" value="RYJ45770.1"/>
    <property type="molecule type" value="Genomic_DNA"/>
</dbReference>
<dbReference type="Proteomes" id="UP000289775">
    <property type="component" value="Unassembled WGS sequence"/>
</dbReference>
<dbReference type="AlphaFoldDB" id="A0A444WIS9"/>
<name>A0A444WIS9_9FLAO</name>
<accession>A0A444WIS9</accession>
<protein>
    <submittedName>
        <fullName evidence="1">Uncharacterized protein</fullName>
    </submittedName>
</protein>
<comment type="caution">
    <text evidence="1">The sequence shown here is derived from an EMBL/GenBank/DDBJ whole genome shotgun (WGS) entry which is preliminary data.</text>
</comment>
<reference evidence="1 2" key="1">
    <citation type="submission" date="2014-12" db="EMBL/GenBank/DDBJ databases">
        <title>Genome sequence of Flavobacterium beibuense RSKm HC5.</title>
        <authorList>
            <person name="Kim J.F."/>
            <person name="Song J.Y."/>
            <person name="Kwak M.-J."/>
            <person name="Lee S.-W."/>
        </authorList>
    </citation>
    <scope>NUCLEOTIDE SEQUENCE [LARGE SCALE GENOMIC DNA]</scope>
    <source>
        <strain evidence="1 2">RSKm HC5</strain>
    </source>
</reference>
<organism evidence="1 2">
    <name type="scientific">Flavobacterium beibuense</name>
    <dbReference type="NCBI Taxonomy" id="657326"/>
    <lineage>
        <taxon>Bacteria</taxon>
        <taxon>Pseudomonadati</taxon>
        <taxon>Bacteroidota</taxon>
        <taxon>Flavobacteriia</taxon>
        <taxon>Flavobacteriales</taxon>
        <taxon>Flavobacteriaceae</taxon>
        <taxon>Flavobacterium</taxon>
    </lineage>
</organism>
<evidence type="ECO:0000313" key="2">
    <source>
        <dbReference type="Proteomes" id="UP000289775"/>
    </source>
</evidence>
<evidence type="ECO:0000313" key="1">
    <source>
        <dbReference type="EMBL" id="RYJ45770.1"/>
    </source>
</evidence>
<proteinExistence type="predicted"/>